<dbReference type="SUPFAM" id="SSF53822">
    <property type="entry name" value="Periplasmic binding protein-like I"/>
    <property type="match status" value="1"/>
</dbReference>
<dbReference type="InterPro" id="IPR051010">
    <property type="entry name" value="BCAA_transport"/>
</dbReference>
<dbReference type="Proteomes" id="UP000245754">
    <property type="component" value="Unassembled WGS sequence"/>
</dbReference>
<evidence type="ECO:0000259" key="4">
    <source>
        <dbReference type="Pfam" id="PF13458"/>
    </source>
</evidence>
<evidence type="ECO:0000313" key="5">
    <source>
        <dbReference type="EMBL" id="PWK34367.1"/>
    </source>
</evidence>
<comment type="similarity">
    <text evidence="1">Belongs to the leucine-binding protein family.</text>
</comment>
<evidence type="ECO:0000256" key="2">
    <source>
        <dbReference type="ARBA" id="ARBA00022729"/>
    </source>
</evidence>
<keyword evidence="2 3" id="KW-0732">Signal</keyword>
<name>A0A316EUE3_9BURK</name>
<dbReference type="AlphaFoldDB" id="A0A316EUE3"/>
<dbReference type="InterPro" id="IPR028081">
    <property type="entry name" value="Leu-bd"/>
</dbReference>
<feature type="signal peptide" evidence="3">
    <location>
        <begin position="1"/>
        <end position="31"/>
    </location>
</feature>
<dbReference type="EMBL" id="QGGT01000003">
    <property type="protein sequence ID" value="PWK34367.1"/>
    <property type="molecule type" value="Genomic_DNA"/>
</dbReference>
<dbReference type="InterPro" id="IPR028082">
    <property type="entry name" value="Peripla_BP_I"/>
</dbReference>
<dbReference type="PANTHER" id="PTHR30483">
    <property type="entry name" value="LEUCINE-SPECIFIC-BINDING PROTEIN"/>
    <property type="match status" value="1"/>
</dbReference>
<feature type="domain" description="Leucine-binding protein" evidence="4">
    <location>
        <begin position="38"/>
        <end position="374"/>
    </location>
</feature>
<keyword evidence="6" id="KW-1185">Reference proteome</keyword>
<accession>A0A316EUE3</accession>
<feature type="chain" id="PRO_5016347299" evidence="3">
    <location>
        <begin position="32"/>
        <end position="414"/>
    </location>
</feature>
<organism evidence="5 6">
    <name type="scientific">Cupriavidus plantarum</name>
    <dbReference type="NCBI Taxonomy" id="942865"/>
    <lineage>
        <taxon>Bacteria</taxon>
        <taxon>Pseudomonadati</taxon>
        <taxon>Pseudomonadota</taxon>
        <taxon>Betaproteobacteria</taxon>
        <taxon>Burkholderiales</taxon>
        <taxon>Burkholderiaceae</taxon>
        <taxon>Cupriavidus</taxon>
    </lineage>
</organism>
<gene>
    <name evidence="5" type="ORF">C7419_103686</name>
</gene>
<sequence length="414" mass="45087">MKNRFSAVLCQSIAASALLCAGVALPGAAQAEISDGVVRIGLLTDMSGAFSQFSGQGSVVAAQMAIDDCLAKECKGLKIELLSADHQNKTDIALAKAREWADVNKVDAYADMVNSAVALAMESLAVQKKKAALFAGGPVRITNEDCQPEYVVQWMWDTYSQTAAAIKGIAQARQRWYFITVDYAYGNAASAEARKQLEALGAQTIGESKHPLNSSDMSSQIIAAQQSNADVIAYVNSGADSANAIKTASQFKLGAKKMQAAFFPTVYEIKGIGLDQAKGLRFPESFYWDIDDGTRRFSKRFMDIYKKGPPSLTHAGVYSSVLHYLKAVAASKSDDAQVAIRAMHQMPIQDDVVRNPKLRPDGRMVHDYYYFRVKNPEESKGPWDLYALEKTLPGDDVFLPASSSQCRVFKNASK</sequence>
<dbReference type="RefSeq" id="WP_109584458.1">
    <property type="nucleotide sequence ID" value="NZ_QGGT01000003.1"/>
</dbReference>
<comment type="caution">
    <text evidence="5">The sequence shown here is derived from an EMBL/GenBank/DDBJ whole genome shotgun (WGS) entry which is preliminary data.</text>
</comment>
<dbReference type="OrthoDB" id="8934869at2"/>
<evidence type="ECO:0000313" key="6">
    <source>
        <dbReference type="Proteomes" id="UP000245754"/>
    </source>
</evidence>
<proteinExistence type="inferred from homology"/>
<dbReference type="Gene3D" id="3.40.50.2300">
    <property type="match status" value="2"/>
</dbReference>
<dbReference type="CDD" id="cd06327">
    <property type="entry name" value="PBP1_SBP-like"/>
    <property type="match status" value="1"/>
</dbReference>
<dbReference type="Pfam" id="PF13458">
    <property type="entry name" value="Peripla_BP_6"/>
    <property type="match status" value="1"/>
</dbReference>
<protein>
    <submittedName>
        <fullName evidence="5">Branched-chain amino acid transport system substrate-binding protein</fullName>
    </submittedName>
</protein>
<reference evidence="5 6" key="1">
    <citation type="submission" date="2018-05" db="EMBL/GenBank/DDBJ databases">
        <title>Genomic Encyclopedia of Type Strains, Phase IV (KMG-V): Genome sequencing to study the core and pangenomes of soil and plant-associated prokaryotes.</title>
        <authorList>
            <person name="Whitman W."/>
        </authorList>
    </citation>
    <scope>NUCLEOTIDE SEQUENCE [LARGE SCALE GENOMIC DNA]</scope>
    <source>
        <strain evidence="5 6">SLV-132</strain>
    </source>
</reference>
<dbReference type="PANTHER" id="PTHR30483:SF6">
    <property type="entry name" value="PERIPLASMIC BINDING PROTEIN OF ABC TRANSPORTER FOR NATURAL AMINO ACIDS"/>
    <property type="match status" value="1"/>
</dbReference>
<evidence type="ECO:0000256" key="3">
    <source>
        <dbReference type="SAM" id="SignalP"/>
    </source>
</evidence>
<evidence type="ECO:0000256" key="1">
    <source>
        <dbReference type="ARBA" id="ARBA00010062"/>
    </source>
</evidence>